<comment type="caution">
    <text evidence="2">The sequence shown here is derived from an EMBL/GenBank/DDBJ whole genome shotgun (WGS) entry which is preliminary data.</text>
</comment>
<proteinExistence type="predicted"/>
<dbReference type="Proteomes" id="UP000256304">
    <property type="component" value="Unassembled WGS sequence"/>
</dbReference>
<feature type="compositionally biased region" description="Basic residues" evidence="1">
    <location>
        <begin position="109"/>
        <end position="120"/>
    </location>
</feature>
<evidence type="ECO:0000256" key="1">
    <source>
        <dbReference type="SAM" id="MobiDB-lite"/>
    </source>
</evidence>
<evidence type="ECO:0000313" key="3">
    <source>
        <dbReference type="Proteomes" id="UP000256304"/>
    </source>
</evidence>
<name>A0A3D9RWB7_9BACL</name>
<feature type="region of interest" description="Disordered" evidence="1">
    <location>
        <begin position="68"/>
        <end position="136"/>
    </location>
</feature>
<organism evidence="2 3">
    <name type="scientific">Paenibacillus taihuensis</name>
    <dbReference type="NCBI Taxonomy" id="1156355"/>
    <lineage>
        <taxon>Bacteria</taxon>
        <taxon>Bacillati</taxon>
        <taxon>Bacillota</taxon>
        <taxon>Bacilli</taxon>
        <taxon>Bacillales</taxon>
        <taxon>Paenibacillaceae</taxon>
        <taxon>Paenibacillus</taxon>
    </lineage>
</organism>
<feature type="compositionally biased region" description="Basic residues" evidence="1">
    <location>
        <begin position="75"/>
        <end position="87"/>
    </location>
</feature>
<gene>
    <name evidence="2" type="ORF">A8990_12021</name>
</gene>
<accession>A0A3D9RWB7</accession>
<evidence type="ECO:0000313" key="2">
    <source>
        <dbReference type="EMBL" id="REE80975.1"/>
    </source>
</evidence>
<dbReference type="AlphaFoldDB" id="A0A3D9RWB7"/>
<keyword evidence="3" id="KW-1185">Reference proteome</keyword>
<reference evidence="2 3" key="1">
    <citation type="submission" date="2018-08" db="EMBL/GenBank/DDBJ databases">
        <title>Genomic Encyclopedia of Type Strains, Phase III (KMG-III): the genomes of soil and plant-associated and newly described type strains.</title>
        <authorList>
            <person name="Whitman W."/>
        </authorList>
    </citation>
    <scope>NUCLEOTIDE SEQUENCE [LARGE SCALE GENOMIC DNA]</scope>
    <source>
        <strain evidence="2 3">CGMCC 1.10966</strain>
    </source>
</reference>
<dbReference type="EMBL" id="QTTN01000020">
    <property type="protein sequence ID" value="REE80975.1"/>
    <property type="molecule type" value="Genomic_DNA"/>
</dbReference>
<sequence>MEKGLLSSRLARGRSFFCDGWLWPVRRRLDSRDQREGKASLAAREHVNCLLREEKASLSSEKKALVCELNSPPPRRPRLQLSPRRHSPTAIASSRQPHRPTSIAVIPPPRHHRLNANSHRHGPDASPSPATELRRRDIKSERRNFLLSAGNACILAAERLNILLTARRGGFNGEILSLRDGISYSQRATRAFSLLRD</sequence>
<protein>
    <submittedName>
        <fullName evidence="2">Uncharacterized protein</fullName>
    </submittedName>
</protein>